<dbReference type="InterPro" id="IPR012135">
    <property type="entry name" value="Dihydroorotate_DH_1_2"/>
</dbReference>
<comment type="catalytic activity">
    <reaction evidence="15">
        <text>(S)-dihydroorotate + A = orotate + AH2</text>
        <dbReference type="Rhea" id="RHEA:18073"/>
        <dbReference type="ChEBI" id="CHEBI:13193"/>
        <dbReference type="ChEBI" id="CHEBI:17499"/>
        <dbReference type="ChEBI" id="CHEBI:30839"/>
        <dbReference type="ChEBI" id="CHEBI:30864"/>
    </reaction>
</comment>
<feature type="active site" description="Nucleophile" evidence="15">
    <location>
        <position position="127"/>
    </location>
</feature>
<dbReference type="PANTHER" id="PTHR48109">
    <property type="entry name" value="DIHYDROOROTATE DEHYDROGENASE (QUINONE), MITOCHONDRIAL-RELATED"/>
    <property type="match status" value="1"/>
</dbReference>
<dbReference type="RefSeq" id="WP_035505471.1">
    <property type="nucleotide sequence ID" value="NZ_CCDH010000002.1"/>
</dbReference>
<feature type="binding site" evidence="15">
    <location>
        <begin position="68"/>
        <end position="72"/>
    </location>
    <ligand>
        <name>substrate</name>
    </ligand>
</feature>
<evidence type="ECO:0000256" key="3">
    <source>
        <dbReference type="ARBA" id="ARBA00004496"/>
    </source>
</evidence>
<comment type="caution">
    <text evidence="17">The sequence shown here is derived from an EMBL/GenBank/DDBJ whole genome shotgun (WGS) entry which is preliminary data.</text>
</comment>
<proteinExistence type="inferred from homology"/>
<comment type="subunit">
    <text evidence="6">Heterotetramer of 2 PyrK and 2 PyrD type B subunits.</text>
</comment>
<comment type="similarity">
    <text evidence="5 15">Belongs to the dihydroorotate dehydrogenase family. Type 1 subfamily.</text>
</comment>
<feature type="binding site" evidence="15">
    <location>
        <position position="44"/>
    </location>
    <ligand>
        <name>substrate</name>
    </ligand>
</feature>
<evidence type="ECO:0000256" key="5">
    <source>
        <dbReference type="ARBA" id="ARBA00008008"/>
    </source>
</evidence>
<dbReference type="InterPro" id="IPR024920">
    <property type="entry name" value="Dihydroorotate_DH_1"/>
</dbReference>
<evidence type="ECO:0000256" key="9">
    <source>
        <dbReference type="ARBA" id="ARBA00022630"/>
    </source>
</evidence>
<accession>A0A024P1V4</accession>
<comment type="subunit">
    <text evidence="7">Homodimer.</text>
</comment>
<dbReference type="GO" id="GO:0004589">
    <property type="term" value="F:dihydroorotate dehydrogenase (NAD+) activity"/>
    <property type="evidence" value="ECO:0007669"/>
    <property type="project" value="UniProtKB-EC"/>
</dbReference>
<dbReference type="OrthoDB" id="9794954at2"/>
<evidence type="ECO:0000256" key="4">
    <source>
        <dbReference type="ARBA" id="ARBA00004715"/>
    </source>
</evidence>
<protein>
    <recommendedName>
        <fullName evidence="15">Dihydroorotate dehydrogenase</fullName>
        <shortName evidence="15">DHOD</shortName>
        <shortName evidence="15">DHODase</shortName>
        <shortName evidence="15">DHOdehase</shortName>
        <ecNumber evidence="15">1.3.-.-</ecNumber>
    </recommendedName>
</protein>
<feature type="binding site" evidence="15">
    <location>
        <position position="124"/>
    </location>
    <ligand>
        <name>FMN</name>
        <dbReference type="ChEBI" id="CHEBI:58210"/>
    </ligand>
</feature>
<feature type="binding site" evidence="15">
    <location>
        <position position="188"/>
    </location>
    <ligand>
        <name>FMN</name>
        <dbReference type="ChEBI" id="CHEBI:58210"/>
    </ligand>
</feature>
<dbReference type="EC" id="1.3.-.-" evidence="15"/>
<evidence type="ECO:0000256" key="14">
    <source>
        <dbReference type="ARBA" id="ARBA00048996"/>
    </source>
</evidence>
<dbReference type="PROSITE" id="PS00911">
    <property type="entry name" value="DHODEHASE_1"/>
    <property type="match status" value="1"/>
</dbReference>
<dbReference type="FunFam" id="3.20.20.70:FF:000027">
    <property type="entry name" value="Dihydropyrimidine dehydrogenase [NADP(+)]"/>
    <property type="match status" value="1"/>
</dbReference>
<organism evidence="17 18">
    <name type="scientific">Halobacillus karajensis</name>
    <dbReference type="NCBI Taxonomy" id="195088"/>
    <lineage>
        <taxon>Bacteria</taxon>
        <taxon>Bacillati</taxon>
        <taxon>Bacillota</taxon>
        <taxon>Bacilli</taxon>
        <taxon>Bacillales</taxon>
        <taxon>Bacillaceae</taxon>
        <taxon>Halobacillus</taxon>
    </lineage>
</organism>
<feature type="domain" description="Dihydroorotate dehydrogenase catalytic" evidence="16">
    <location>
        <begin position="3"/>
        <end position="283"/>
    </location>
</feature>
<comment type="subcellular location">
    <subcellularLocation>
        <location evidence="3 15">Cytoplasm</location>
    </subcellularLocation>
</comment>
<dbReference type="InterPro" id="IPR049622">
    <property type="entry name" value="Dihydroorotate_DH_I"/>
</dbReference>
<feature type="binding site" evidence="15">
    <location>
        <position position="214"/>
    </location>
    <ligand>
        <name>FMN</name>
        <dbReference type="ChEBI" id="CHEBI:58210"/>
    </ligand>
</feature>
<comment type="pathway">
    <text evidence="4">Pyrimidine metabolism; UMP biosynthesis via de novo pathway; orotate from (S)-dihydroorotate (NAD(+) route): step 1/1.</text>
</comment>
<dbReference type="GO" id="GO:1990663">
    <property type="term" value="F:dihydroorotate dehydrogenase (fumarate) activity"/>
    <property type="evidence" value="ECO:0007669"/>
    <property type="project" value="UniProtKB-EC"/>
</dbReference>
<feature type="binding site" evidence="15">
    <location>
        <position position="124"/>
    </location>
    <ligand>
        <name>substrate</name>
    </ligand>
</feature>
<name>A0A024P1V4_9BACI</name>
<dbReference type="Proteomes" id="UP000028868">
    <property type="component" value="Unassembled WGS sequence"/>
</dbReference>
<keyword evidence="18" id="KW-1185">Reference proteome</keyword>
<feature type="binding site" evidence="15">
    <location>
        <position position="20"/>
    </location>
    <ligand>
        <name>FMN</name>
        <dbReference type="ChEBI" id="CHEBI:58210"/>
    </ligand>
</feature>
<dbReference type="InterPro" id="IPR001295">
    <property type="entry name" value="Dihydroorotate_DH_CS"/>
</dbReference>
<evidence type="ECO:0000256" key="11">
    <source>
        <dbReference type="ARBA" id="ARBA00022975"/>
    </source>
</evidence>
<dbReference type="PANTHER" id="PTHR48109:SF1">
    <property type="entry name" value="DIHYDROOROTATE DEHYDROGENASE (FUMARATE)"/>
    <property type="match status" value="1"/>
</dbReference>
<keyword evidence="11 15" id="KW-0665">Pyrimidine biosynthesis</keyword>
<dbReference type="SUPFAM" id="SSF51395">
    <property type="entry name" value="FMN-linked oxidoreductases"/>
    <property type="match status" value="1"/>
</dbReference>
<dbReference type="InterPro" id="IPR050074">
    <property type="entry name" value="DHO_dehydrogenase"/>
</dbReference>
<keyword evidence="13" id="KW-0520">NAD</keyword>
<dbReference type="GO" id="GO:0044205">
    <property type="term" value="P:'de novo' UMP biosynthetic process"/>
    <property type="evidence" value="ECO:0007669"/>
    <property type="project" value="UniProtKB-UniRule"/>
</dbReference>
<feature type="binding site" evidence="15">
    <location>
        <begin position="262"/>
        <end position="263"/>
    </location>
    <ligand>
        <name>FMN</name>
        <dbReference type="ChEBI" id="CHEBI:58210"/>
    </ligand>
</feature>
<feature type="binding site" evidence="15">
    <location>
        <begin position="44"/>
        <end position="45"/>
    </location>
    <ligand>
        <name>FMN</name>
        <dbReference type="ChEBI" id="CHEBI:58210"/>
    </ligand>
</feature>
<comment type="cofactor">
    <cofactor evidence="15">
        <name>FMN</name>
        <dbReference type="ChEBI" id="CHEBI:58210"/>
    </cofactor>
    <text evidence="15">Binds 1 FMN per subunit.</text>
</comment>
<feature type="binding site" evidence="15">
    <location>
        <position position="98"/>
    </location>
    <ligand>
        <name>FMN</name>
        <dbReference type="ChEBI" id="CHEBI:58210"/>
    </ligand>
</feature>
<dbReference type="GO" id="GO:0005737">
    <property type="term" value="C:cytoplasm"/>
    <property type="evidence" value="ECO:0007669"/>
    <property type="project" value="UniProtKB-SubCell"/>
</dbReference>
<dbReference type="NCBIfam" id="TIGR01037">
    <property type="entry name" value="pyrD_sub1_fam"/>
    <property type="match status" value="1"/>
</dbReference>
<dbReference type="InterPro" id="IPR033888">
    <property type="entry name" value="DHOD_1B"/>
</dbReference>
<evidence type="ECO:0000259" key="16">
    <source>
        <dbReference type="Pfam" id="PF01180"/>
    </source>
</evidence>
<keyword evidence="9 15" id="KW-0285">Flavoprotein</keyword>
<keyword evidence="8 15" id="KW-0963">Cytoplasm</keyword>
<dbReference type="HAMAP" id="MF_00224">
    <property type="entry name" value="DHO_dh_type1"/>
    <property type="match status" value="1"/>
</dbReference>
<dbReference type="InterPro" id="IPR005720">
    <property type="entry name" value="Dihydroorotate_DH_cat"/>
</dbReference>
<reference evidence="17 18" key="2">
    <citation type="submission" date="2014-05" db="EMBL/GenBank/DDBJ databases">
        <title>Draft genome sequence of Halobacillus karajensis HK-03.</title>
        <authorList>
            <person name="Khelaifia S."/>
            <person name="Croce O."/>
            <person name="Lagier J.C."/>
            <person name="Raoult D."/>
        </authorList>
    </citation>
    <scope>NUCLEOTIDE SEQUENCE [LARGE SCALE GENOMIC DNA]</scope>
    <source>
        <strain evidence="17 18">HD-03</strain>
    </source>
</reference>
<dbReference type="GO" id="GO:0006207">
    <property type="term" value="P:'de novo' pyrimidine nucleobase biosynthetic process"/>
    <property type="evidence" value="ECO:0007669"/>
    <property type="project" value="InterPro"/>
</dbReference>
<dbReference type="EMBL" id="CCDI010000001">
    <property type="protein sequence ID" value="CDQ22274.1"/>
    <property type="molecule type" value="Genomic_DNA"/>
</dbReference>
<comment type="catalytic activity">
    <reaction evidence="14">
        <text>(S)-dihydroorotate + NAD(+) = orotate + NADH + H(+)</text>
        <dbReference type="Rhea" id="RHEA:13513"/>
        <dbReference type="ChEBI" id="CHEBI:15378"/>
        <dbReference type="ChEBI" id="CHEBI:30839"/>
        <dbReference type="ChEBI" id="CHEBI:30864"/>
        <dbReference type="ChEBI" id="CHEBI:57540"/>
        <dbReference type="ChEBI" id="CHEBI:57945"/>
        <dbReference type="EC" id="1.3.1.14"/>
    </reaction>
</comment>
<keyword evidence="12 15" id="KW-0560">Oxidoreductase</keyword>
<evidence type="ECO:0000256" key="2">
    <source>
        <dbReference type="ARBA" id="ARBA00003616"/>
    </source>
</evidence>
<evidence type="ECO:0000313" key="18">
    <source>
        <dbReference type="Proteomes" id="UP000028868"/>
    </source>
</evidence>
<evidence type="ECO:0000256" key="6">
    <source>
        <dbReference type="ARBA" id="ARBA00011669"/>
    </source>
</evidence>
<dbReference type="AlphaFoldDB" id="A0A024P1V4"/>
<dbReference type="PIRSF" id="PIRSF000164">
    <property type="entry name" value="DHO_oxidase"/>
    <property type="match status" value="1"/>
</dbReference>
<reference evidence="18" key="1">
    <citation type="submission" date="2014-03" db="EMBL/GenBank/DDBJ databases">
        <authorList>
            <person name="Urmite Genomes U."/>
        </authorList>
    </citation>
    <scope>NUCLEOTIDE SEQUENCE [LARGE SCALE GENOMIC DNA]</scope>
    <source>
        <strain evidence="18">HD-03</strain>
    </source>
</reference>
<evidence type="ECO:0000313" key="17">
    <source>
        <dbReference type="EMBL" id="CDQ22274.1"/>
    </source>
</evidence>
<dbReference type="UniPathway" id="UPA00070">
    <property type="reaction ID" value="UER00945"/>
</dbReference>
<evidence type="ECO:0000256" key="7">
    <source>
        <dbReference type="ARBA" id="ARBA00011738"/>
    </source>
</evidence>
<dbReference type="Gene3D" id="3.20.20.70">
    <property type="entry name" value="Aldolase class I"/>
    <property type="match status" value="1"/>
</dbReference>
<evidence type="ECO:0000256" key="13">
    <source>
        <dbReference type="ARBA" id="ARBA00023027"/>
    </source>
</evidence>
<evidence type="ECO:0000256" key="10">
    <source>
        <dbReference type="ARBA" id="ARBA00022643"/>
    </source>
</evidence>
<dbReference type="InterPro" id="IPR013785">
    <property type="entry name" value="Aldolase_TIM"/>
</dbReference>
<feature type="binding site" evidence="15">
    <location>
        <begin position="189"/>
        <end position="190"/>
    </location>
    <ligand>
        <name>substrate</name>
    </ligand>
</feature>
<feature type="binding site" evidence="15">
    <location>
        <position position="162"/>
    </location>
    <ligand>
        <name>FMN</name>
        <dbReference type="ChEBI" id="CHEBI:58210"/>
    </ligand>
</feature>
<evidence type="ECO:0000256" key="12">
    <source>
        <dbReference type="ARBA" id="ARBA00023002"/>
    </source>
</evidence>
<dbReference type="NCBIfam" id="NF005574">
    <property type="entry name" value="PRK07259.1"/>
    <property type="match status" value="1"/>
</dbReference>
<evidence type="ECO:0000256" key="15">
    <source>
        <dbReference type="HAMAP-Rule" id="MF_00224"/>
    </source>
</evidence>
<comment type="function">
    <text evidence="2">Catalyzes the conversion of dihydroorotate to orotate with NAD(+) as electron acceptor.</text>
</comment>
<dbReference type="Pfam" id="PF01180">
    <property type="entry name" value="DHO_dh"/>
    <property type="match status" value="1"/>
</dbReference>
<gene>
    <name evidence="15 17" type="primary">pyrD</name>
    <name evidence="17" type="ORF">BN983_00479</name>
</gene>
<dbReference type="PROSITE" id="PS00912">
    <property type="entry name" value="DHODEHASE_2"/>
    <property type="match status" value="1"/>
</dbReference>
<evidence type="ECO:0000256" key="1">
    <source>
        <dbReference type="ARBA" id="ARBA00001694"/>
    </source>
</evidence>
<comment type="catalytic activity">
    <reaction evidence="1">
        <text>(S)-dihydroorotate + fumarate = orotate + succinate</text>
        <dbReference type="Rhea" id="RHEA:30059"/>
        <dbReference type="ChEBI" id="CHEBI:29806"/>
        <dbReference type="ChEBI" id="CHEBI:30031"/>
        <dbReference type="ChEBI" id="CHEBI:30839"/>
        <dbReference type="ChEBI" id="CHEBI:30864"/>
        <dbReference type="EC" id="1.3.98.1"/>
    </reaction>
</comment>
<feature type="binding site" evidence="15">
    <location>
        <begin position="240"/>
        <end position="241"/>
    </location>
    <ligand>
        <name>FMN</name>
        <dbReference type="ChEBI" id="CHEBI:58210"/>
    </ligand>
</feature>
<keyword evidence="10 15" id="KW-0288">FMN</keyword>
<sequence length="310" mass="32825">MNLSIKLPGLSIKNPIMPASGCFAFGKEFSQCYDLSELGAVIMKAATKEKRFGNGTPRVAETASGMLNAIGLQNPGVESIIRDEIPFLKEKGVPIMANVAGRTVEEYVCVTERISPYVDAIELNISCPNVKEGGVQFGTHPQLAGEVIEQVVQVSHVPVYVKLSPNVTDIVEMAIAASQAGASGLSMINTLTGMKIDPKTRTPVIANGTGGLSGAAIKPISIRMIHQVYQAVDLPIIGMGGIESAEDVLEYLLAGASAVAIGSANFKNPFICKEVIDHLPKTLERYGFSSVEQAIGGVHHEKAGSHLLRS</sequence>
<dbReference type="CDD" id="cd04740">
    <property type="entry name" value="DHOD_1B_like"/>
    <property type="match status" value="1"/>
</dbReference>
<evidence type="ECO:0000256" key="8">
    <source>
        <dbReference type="ARBA" id="ARBA00022490"/>
    </source>
</evidence>